<accession>A0A816AXA3</accession>
<sequence>LLQPQLQSKISVSSASINKTYNTTTHGLFQNDLTTTSTLVDKTSEDPDMELVIFLFIR</sequence>
<reference evidence="1" key="1">
    <citation type="submission" date="2021-02" db="EMBL/GenBank/DDBJ databases">
        <authorList>
            <person name="Nowell W R."/>
        </authorList>
    </citation>
    <scope>NUCLEOTIDE SEQUENCE</scope>
</reference>
<protein>
    <submittedName>
        <fullName evidence="1">Uncharacterized protein</fullName>
    </submittedName>
</protein>
<evidence type="ECO:0000313" key="1">
    <source>
        <dbReference type="EMBL" id="CAF1601282.1"/>
    </source>
</evidence>
<proteinExistence type="predicted"/>
<comment type="caution">
    <text evidence="1">The sequence shown here is derived from an EMBL/GenBank/DDBJ whole genome shotgun (WGS) entry which is preliminary data.</text>
</comment>
<dbReference type="Proteomes" id="UP000663828">
    <property type="component" value="Unassembled WGS sequence"/>
</dbReference>
<evidence type="ECO:0000313" key="2">
    <source>
        <dbReference type="Proteomes" id="UP000663828"/>
    </source>
</evidence>
<name>A0A816AXA3_ADIRI</name>
<feature type="non-terminal residue" evidence="1">
    <location>
        <position position="1"/>
    </location>
</feature>
<gene>
    <name evidence="1" type="ORF">XAT740_LOCUS47746</name>
</gene>
<dbReference type="AlphaFoldDB" id="A0A816AXA3"/>
<organism evidence="1 2">
    <name type="scientific">Adineta ricciae</name>
    <name type="common">Rotifer</name>
    <dbReference type="NCBI Taxonomy" id="249248"/>
    <lineage>
        <taxon>Eukaryota</taxon>
        <taxon>Metazoa</taxon>
        <taxon>Spiralia</taxon>
        <taxon>Gnathifera</taxon>
        <taxon>Rotifera</taxon>
        <taxon>Eurotatoria</taxon>
        <taxon>Bdelloidea</taxon>
        <taxon>Adinetida</taxon>
        <taxon>Adinetidae</taxon>
        <taxon>Adineta</taxon>
    </lineage>
</organism>
<dbReference type="EMBL" id="CAJNOR010006691">
    <property type="protein sequence ID" value="CAF1601282.1"/>
    <property type="molecule type" value="Genomic_DNA"/>
</dbReference>
<keyword evidence="2" id="KW-1185">Reference proteome</keyword>